<name>A0A166BUU5_9EURY</name>
<sequence length="256" mass="29974">MAGGLGTRLSEETDIRPKPMVEIGGKPILWHIMKYYSSYGFNDFIICLGYKGYVIKEYFANYFLHQSDITIDLSKNNLEIHNSKSEPWKVSLINTGLNTMTGGRIKRIEPYIDDERFMLTYGDGLSNVDLNKLNEFHQKKNKFATLTAVQPPSRFGALDIDDEDNILEFKEKPKWDRENKSWINGGFFVLESDVFDYIKGDMSYWEREPLENLANDNQLASYKHNGFWKPMDMLRDKKELEEIWLSGNPPWKNWKD</sequence>
<dbReference type="PANTHER" id="PTHR47183">
    <property type="entry name" value="GLUCOSE-1-PHOSPHATE CYTIDYLYLTRANSFERASE-RELATED"/>
    <property type="match status" value="1"/>
</dbReference>
<protein>
    <submittedName>
        <fullName evidence="2">Glucose-1-phosphate cytidylyltransferase</fullName>
        <ecNumber evidence="2">2.7.7.33</ecNumber>
    </submittedName>
</protein>
<evidence type="ECO:0000313" key="3">
    <source>
        <dbReference type="Proteomes" id="UP000077245"/>
    </source>
</evidence>
<dbReference type="GO" id="GO:0047343">
    <property type="term" value="F:glucose-1-phosphate cytidylyltransferase activity"/>
    <property type="evidence" value="ECO:0007669"/>
    <property type="project" value="UniProtKB-EC"/>
</dbReference>
<dbReference type="InterPro" id="IPR005835">
    <property type="entry name" value="NTP_transferase_dom"/>
</dbReference>
<dbReference type="Proteomes" id="UP000077245">
    <property type="component" value="Unassembled WGS sequence"/>
</dbReference>
<keyword evidence="3" id="KW-1185">Reference proteome</keyword>
<dbReference type="Gene3D" id="3.90.550.10">
    <property type="entry name" value="Spore Coat Polysaccharide Biosynthesis Protein SpsA, Chain A"/>
    <property type="match status" value="1"/>
</dbReference>
<keyword evidence="2" id="KW-0808">Transferase</keyword>
<dbReference type="STRING" id="49547.MBCUR_06640"/>
<dbReference type="InterPro" id="IPR029044">
    <property type="entry name" value="Nucleotide-diphossugar_trans"/>
</dbReference>
<dbReference type="PANTHER" id="PTHR47183:SF1">
    <property type="entry name" value="GLUCOSE-1-PHOSPHATE CYTIDYLYLTRANSFERASE"/>
    <property type="match status" value="1"/>
</dbReference>
<dbReference type="InterPro" id="IPR013446">
    <property type="entry name" value="G1P_cyt_trans-like"/>
</dbReference>
<keyword evidence="2" id="KW-0548">Nucleotidyltransferase</keyword>
<accession>A0A166BUU5</accession>
<dbReference type="EC" id="2.7.7.33" evidence="2"/>
<evidence type="ECO:0000259" key="1">
    <source>
        <dbReference type="Pfam" id="PF00483"/>
    </source>
</evidence>
<dbReference type="CDD" id="cd02524">
    <property type="entry name" value="G1P_cytidylyltransferase"/>
    <property type="match status" value="1"/>
</dbReference>
<dbReference type="SUPFAM" id="SSF53448">
    <property type="entry name" value="Nucleotide-diphospho-sugar transferases"/>
    <property type="match status" value="1"/>
</dbReference>
<dbReference type="EMBL" id="LWMV01000136">
    <property type="protein sequence ID" value="KZX13838.1"/>
    <property type="molecule type" value="Genomic_DNA"/>
</dbReference>
<comment type="caution">
    <text evidence="2">The sequence shown here is derived from an EMBL/GenBank/DDBJ whole genome shotgun (WGS) entry which is preliminary data.</text>
</comment>
<organism evidence="2 3">
    <name type="scientific">Methanobrevibacter curvatus</name>
    <dbReference type="NCBI Taxonomy" id="49547"/>
    <lineage>
        <taxon>Archaea</taxon>
        <taxon>Methanobacteriati</taxon>
        <taxon>Methanobacteriota</taxon>
        <taxon>Methanomada group</taxon>
        <taxon>Methanobacteria</taxon>
        <taxon>Methanobacteriales</taxon>
        <taxon>Methanobacteriaceae</taxon>
        <taxon>Methanobrevibacter</taxon>
    </lineage>
</organism>
<feature type="domain" description="Nucleotidyl transferase" evidence="1">
    <location>
        <begin position="1"/>
        <end position="210"/>
    </location>
</feature>
<proteinExistence type="predicted"/>
<dbReference type="InterPro" id="IPR046981">
    <property type="entry name" value="G1P_cyt_trans"/>
</dbReference>
<dbReference type="PATRIC" id="fig|49547.3.peg.707"/>
<gene>
    <name evidence="2" type="primary">rfbF</name>
    <name evidence="2" type="ORF">MBCUR_06640</name>
</gene>
<dbReference type="Pfam" id="PF00483">
    <property type="entry name" value="NTP_transferase"/>
    <property type="match status" value="1"/>
</dbReference>
<evidence type="ECO:0000313" key="2">
    <source>
        <dbReference type="EMBL" id="KZX13838.1"/>
    </source>
</evidence>
<reference evidence="2 3" key="1">
    <citation type="submission" date="2016-04" db="EMBL/GenBank/DDBJ databases">
        <title>Genome sequence of Methanobrevibacter curvatus DSM 11111.</title>
        <authorList>
            <person name="Poehlein A."/>
            <person name="Seedorf H."/>
            <person name="Daniel R."/>
        </authorList>
    </citation>
    <scope>NUCLEOTIDE SEQUENCE [LARGE SCALE GENOMIC DNA]</scope>
    <source>
        <strain evidence="2 3">DSM 11111</strain>
    </source>
</reference>
<dbReference type="NCBIfam" id="TIGR02623">
    <property type="entry name" value="G1P_cyt_trans"/>
    <property type="match status" value="1"/>
</dbReference>
<dbReference type="AlphaFoldDB" id="A0A166BUU5"/>